<evidence type="ECO:0000313" key="2">
    <source>
        <dbReference type="EMBL" id="OIW01479.1"/>
    </source>
</evidence>
<dbReference type="Proteomes" id="UP000188354">
    <property type="component" value="Chromosome LG11"/>
</dbReference>
<evidence type="ECO:0000256" key="1">
    <source>
        <dbReference type="SAM" id="MobiDB-lite"/>
    </source>
</evidence>
<proteinExistence type="predicted"/>
<dbReference type="EMBL" id="CM007371">
    <property type="protein sequence ID" value="OIW01479.1"/>
    <property type="molecule type" value="Genomic_DNA"/>
</dbReference>
<dbReference type="AlphaFoldDB" id="A0A4P1R4V6"/>
<accession>A0A4P1R4V6</accession>
<reference evidence="2 3" key="1">
    <citation type="journal article" date="2017" name="Plant Biotechnol. J.">
        <title>A comprehensive draft genome sequence for lupin (Lupinus angustifolius), an emerging health food: insights into plant-microbe interactions and legume evolution.</title>
        <authorList>
            <person name="Hane J.K."/>
            <person name="Ming Y."/>
            <person name="Kamphuis L.G."/>
            <person name="Nelson M.N."/>
            <person name="Garg G."/>
            <person name="Atkins C.A."/>
            <person name="Bayer P.E."/>
            <person name="Bravo A."/>
            <person name="Bringans S."/>
            <person name="Cannon S."/>
            <person name="Edwards D."/>
            <person name="Foley R."/>
            <person name="Gao L.L."/>
            <person name="Harrison M.J."/>
            <person name="Huang W."/>
            <person name="Hurgobin B."/>
            <person name="Li S."/>
            <person name="Liu C.W."/>
            <person name="McGrath A."/>
            <person name="Morahan G."/>
            <person name="Murray J."/>
            <person name="Weller J."/>
            <person name="Jian J."/>
            <person name="Singh K.B."/>
        </authorList>
    </citation>
    <scope>NUCLEOTIDE SEQUENCE [LARGE SCALE GENOMIC DNA]</scope>
    <source>
        <strain evidence="3">cv. Tanjil</strain>
        <tissue evidence="2">Whole plant</tissue>
    </source>
</reference>
<feature type="region of interest" description="Disordered" evidence="1">
    <location>
        <begin position="277"/>
        <end position="296"/>
    </location>
</feature>
<dbReference type="Gramene" id="OIW01479">
    <property type="protein sequence ID" value="OIW01479"/>
    <property type="gene ID" value="TanjilG_19405"/>
</dbReference>
<sequence>MLLKEDLRCLHVVDVTTRHDESCCQLNISSRVDVTSNHSDVIYVLPGSPCRDLPVRGKGFSSEPTPDVQHCCWINKTLSSERNMKTRQNERMFHRPREGSPSNQGLLVRGVGLINQIRGASGIISAQWKAKGQISEKAKEWRQTIRDSSNGSLSKRLACSTKPESSVLSAFKPCLSFHACKSTEEEHHLVVIGLTTIVRLAALVEISTVHSPVLSQLRSLNHYHIVRGVSTSLARGWDSFTCIPASTTKSSTLNALTTALQPFLGFVESGFPFTHNGGAAPTRPGRRPRVIPHSSHNKSTLKLTYPLEKSSECELVGLKGCFPTRLEDSVEMSTAKGMSSGSIEEGGEKKRMMPDLELVESLLVTDVDAFSTLFGVATLGAFGLRKQLSDDVIVHPLFIRHPASGLPTCNWYAIRQVFILCGLEYDLPYVSKKEIFRKIR</sequence>
<keyword evidence="3" id="KW-1185">Reference proteome</keyword>
<name>A0A4P1R4V6_LUPAN</name>
<evidence type="ECO:0000313" key="3">
    <source>
        <dbReference type="Proteomes" id="UP000188354"/>
    </source>
</evidence>
<gene>
    <name evidence="2" type="ORF">TanjilG_19405</name>
</gene>
<organism evidence="2 3">
    <name type="scientific">Lupinus angustifolius</name>
    <name type="common">Narrow-leaved blue lupine</name>
    <dbReference type="NCBI Taxonomy" id="3871"/>
    <lineage>
        <taxon>Eukaryota</taxon>
        <taxon>Viridiplantae</taxon>
        <taxon>Streptophyta</taxon>
        <taxon>Embryophyta</taxon>
        <taxon>Tracheophyta</taxon>
        <taxon>Spermatophyta</taxon>
        <taxon>Magnoliopsida</taxon>
        <taxon>eudicotyledons</taxon>
        <taxon>Gunneridae</taxon>
        <taxon>Pentapetalae</taxon>
        <taxon>rosids</taxon>
        <taxon>fabids</taxon>
        <taxon>Fabales</taxon>
        <taxon>Fabaceae</taxon>
        <taxon>Papilionoideae</taxon>
        <taxon>50 kb inversion clade</taxon>
        <taxon>genistoids sensu lato</taxon>
        <taxon>core genistoids</taxon>
        <taxon>Genisteae</taxon>
        <taxon>Lupinus</taxon>
    </lineage>
</organism>
<protein>
    <submittedName>
        <fullName evidence="2">Uncharacterized protein</fullName>
    </submittedName>
</protein>